<protein>
    <recommendedName>
        <fullName evidence="4">Lycopene cyclase domain-containing protein</fullName>
    </recommendedName>
</protein>
<dbReference type="PATRIC" id="fig|1357400.3.peg.1024"/>
<dbReference type="Proteomes" id="UP000018731">
    <property type="component" value="Unassembled WGS sequence"/>
</dbReference>
<organism evidence="2 3">
    <name type="scientific">Helicobacter macacae MIT 99-5501</name>
    <dbReference type="NCBI Taxonomy" id="1357400"/>
    <lineage>
        <taxon>Bacteria</taxon>
        <taxon>Pseudomonadati</taxon>
        <taxon>Campylobacterota</taxon>
        <taxon>Epsilonproteobacteria</taxon>
        <taxon>Campylobacterales</taxon>
        <taxon>Helicobacteraceae</taxon>
        <taxon>Helicobacter</taxon>
    </lineage>
</organism>
<dbReference type="EMBL" id="AZJI01000004">
    <property type="protein sequence ID" value="ETD23994.1"/>
    <property type="molecule type" value="Genomic_DNA"/>
</dbReference>
<reference evidence="2 3" key="1">
    <citation type="journal article" date="2014" name="Genome Announc.">
        <title>Draft genome sequences of six enterohepatic helicobacter species isolated from humans and one from rhesus macaques.</title>
        <authorList>
            <person name="Shen Z."/>
            <person name="Sheh A."/>
            <person name="Young S.K."/>
            <person name="Abouelliel A."/>
            <person name="Ward D.V."/>
            <person name="Earl A.M."/>
            <person name="Fox J.G."/>
        </authorList>
    </citation>
    <scope>NUCLEOTIDE SEQUENCE [LARGE SCALE GENOMIC DNA]</scope>
    <source>
        <strain evidence="2 3">MIT 99-5501</strain>
    </source>
</reference>
<dbReference type="AlphaFoldDB" id="V8C9H4"/>
<keyword evidence="1" id="KW-1133">Transmembrane helix</keyword>
<evidence type="ECO:0000256" key="1">
    <source>
        <dbReference type="SAM" id="Phobius"/>
    </source>
</evidence>
<dbReference type="OrthoDB" id="5329408at2"/>
<gene>
    <name evidence="2" type="ORF">HMPREF2086_00741</name>
</gene>
<evidence type="ECO:0000313" key="3">
    <source>
        <dbReference type="Proteomes" id="UP000018731"/>
    </source>
</evidence>
<accession>V8C9H4</accession>
<comment type="caution">
    <text evidence="2">The sequence shown here is derived from an EMBL/GenBank/DDBJ whole genome shotgun (WGS) entry which is preliminary data.</text>
</comment>
<evidence type="ECO:0008006" key="4">
    <source>
        <dbReference type="Google" id="ProtNLM"/>
    </source>
</evidence>
<sequence>MEFLEYLLAFIAVLLIWFKPQKERLAFGIIAGVIAFDVVLWLVASASTWIPNLTL</sequence>
<keyword evidence="3" id="KW-1185">Reference proteome</keyword>
<evidence type="ECO:0000313" key="2">
    <source>
        <dbReference type="EMBL" id="ETD23994.1"/>
    </source>
</evidence>
<proteinExistence type="predicted"/>
<keyword evidence="1" id="KW-0472">Membrane</keyword>
<feature type="transmembrane region" description="Helical" evidence="1">
    <location>
        <begin position="25"/>
        <end position="50"/>
    </location>
</feature>
<dbReference type="RefSeq" id="WP_023927465.1">
    <property type="nucleotide sequence ID" value="NZ_KI669454.1"/>
</dbReference>
<keyword evidence="1" id="KW-0812">Transmembrane</keyword>
<name>V8C9H4_9HELI</name>
<dbReference type="HOGENOM" id="CLU_203772_0_0_7"/>